<dbReference type="RefSeq" id="WP_147042575.1">
    <property type="nucleotide sequence ID" value="NZ_BAABIR010000005.1"/>
</dbReference>
<sequence length="151" mass="16097">MHLVLAALLLAATASDPGEQPPRCEDMRRLSDAANRAGSFRALIDAGFAPPILYGCRPADGGYRCWRNVTPPEVTPERYGAIIRDCLPGATMAAVEARDGFRPDTARVVRHGRLVARLDDSCTSACRAGRGMSIAFTIDPAASAAEQAEAR</sequence>
<dbReference type="Proteomes" id="UP000321249">
    <property type="component" value="Unassembled WGS sequence"/>
</dbReference>
<comment type="caution">
    <text evidence="1">The sequence shown here is derived from an EMBL/GenBank/DDBJ whole genome shotgun (WGS) entry which is preliminary data.</text>
</comment>
<keyword evidence="2" id="KW-1185">Reference proteome</keyword>
<reference evidence="1 2" key="1">
    <citation type="journal article" date="2015" name="J. Microbiol.">
        <title>Sphingosinicella ginsenosidimutans sp. nov., with ginsenoside converting activity.</title>
        <authorList>
            <person name="Kim J.K."/>
            <person name="Kang M.S."/>
            <person name="Park S.C."/>
            <person name="Kim K.M."/>
            <person name="Choi K."/>
            <person name="Yoon M.H."/>
            <person name="Im W.T."/>
        </authorList>
    </citation>
    <scope>NUCLEOTIDE SEQUENCE [LARGE SCALE GENOMIC DNA]</scope>
    <source>
        <strain evidence="1 2">BS-11</strain>
    </source>
</reference>
<dbReference type="OrthoDB" id="7595822at2"/>
<evidence type="ECO:0000313" key="2">
    <source>
        <dbReference type="Proteomes" id="UP000321249"/>
    </source>
</evidence>
<organism evidence="1 2">
    <name type="scientific">Allosphingosinicella ginsenosidimutans</name>
    <dbReference type="NCBI Taxonomy" id="1176539"/>
    <lineage>
        <taxon>Bacteria</taxon>
        <taxon>Pseudomonadati</taxon>
        <taxon>Pseudomonadota</taxon>
        <taxon>Alphaproteobacteria</taxon>
        <taxon>Sphingomonadales</taxon>
        <taxon>Sphingomonadaceae</taxon>
        <taxon>Allosphingosinicella</taxon>
    </lineage>
</organism>
<proteinExistence type="predicted"/>
<dbReference type="AlphaFoldDB" id="A0A5C6TS21"/>
<accession>A0A5C6TS21</accession>
<name>A0A5C6TS21_9SPHN</name>
<protein>
    <submittedName>
        <fullName evidence="1">Uncharacterized protein</fullName>
    </submittedName>
</protein>
<gene>
    <name evidence="1" type="ORF">FRZ32_05510</name>
</gene>
<dbReference type="EMBL" id="VOQQ01000001">
    <property type="protein sequence ID" value="TXC63163.1"/>
    <property type="molecule type" value="Genomic_DNA"/>
</dbReference>
<evidence type="ECO:0000313" key="1">
    <source>
        <dbReference type="EMBL" id="TXC63163.1"/>
    </source>
</evidence>